<dbReference type="AlphaFoldDB" id="A0A6J7HW36"/>
<dbReference type="EMBL" id="CAEZSF010000122">
    <property type="protein sequence ID" value="CAB4544687.1"/>
    <property type="molecule type" value="Genomic_DNA"/>
</dbReference>
<proteinExistence type="predicted"/>
<keyword evidence="1" id="KW-0812">Transmembrane</keyword>
<evidence type="ECO:0000313" key="3">
    <source>
        <dbReference type="EMBL" id="CAB4744680.1"/>
    </source>
</evidence>
<sequence length="58" mass="6202">MIALLAIHGFFESATTLALRSEGADPSSRLSMAIAGLLLLGLLVSVATIVFWRMTRPD</sequence>
<feature type="transmembrane region" description="Helical" evidence="1">
    <location>
        <begin position="30"/>
        <end position="52"/>
    </location>
</feature>
<name>A0A6J7HW36_9ZZZZ</name>
<reference evidence="4" key="1">
    <citation type="submission" date="2020-05" db="EMBL/GenBank/DDBJ databases">
        <authorList>
            <person name="Chiriac C."/>
            <person name="Salcher M."/>
            <person name="Ghai R."/>
            <person name="Kavagutti S V."/>
        </authorList>
    </citation>
    <scope>NUCLEOTIDE SEQUENCE</scope>
</reference>
<protein>
    <submittedName>
        <fullName evidence="4">Unannotated protein</fullName>
    </submittedName>
</protein>
<dbReference type="EMBL" id="CAFBMG010000242">
    <property type="protein sequence ID" value="CAB4921145.1"/>
    <property type="molecule type" value="Genomic_DNA"/>
</dbReference>
<keyword evidence="1" id="KW-1133">Transmembrane helix</keyword>
<evidence type="ECO:0000256" key="1">
    <source>
        <dbReference type="SAM" id="Phobius"/>
    </source>
</evidence>
<gene>
    <name evidence="2" type="ORF">UFOPK1358_01239</name>
    <name evidence="3" type="ORF">UFOPK2766_01290</name>
    <name evidence="4" type="ORF">UFOPK3519_01936</name>
</gene>
<keyword evidence="1" id="KW-0472">Membrane</keyword>
<evidence type="ECO:0000313" key="2">
    <source>
        <dbReference type="EMBL" id="CAB4544687.1"/>
    </source>
</evidence>
<dbReference type="EMBL" id="CAEZYU010000056">
    <property type="protein sequence ID" value="CAB4744680.1"/>
    <property type="molecule type" value="Genomic_DNA"/>
</dbReference>
<evidence type="ECO:0000313" key="4">
    <source>
        <dbReference type="EMBL" id="CAB4921145.1"/>
    </source>
</evidence>
<organism evidence="4">
    <name type="scientific">freshwater metagenome</name>
    <dbReference type="NCBI Taxonomy" id="449393"/>
    <lineage>
        <taxon>unclassified sequences</taxon>
        <taxon>metagenomes</taxon>
        <taxon>ecological metagenomes</taxon>
    </lineage>
</organism>
<accession>A0A6J7HW36</accession>